<comment type="subcellular location">
    <subcellularLocation>
        <location evidence="1">Membrane</location>
        <topology evidence="1">Multi-pass membrane protein</topology>
    </subcellularLocation>
</comment>
<comment type="similarity">
    <text evidence="2">Belongs to the ferric reductase (FRE) family.</text>
</comment>
<evidence type="ECO:0000256" key="4">
    <source>
        <dbReference type="ARBA" id="ARBA00022692"/>
    </source>
</evidence>
<dbReference type="CDD" id="cd06186">
    <property type="entry name" value="NOX_Duox_like_FAD_NADP"/>
    <property type="match status" value="1"/>
</dbReference>
<keyword evidence="7" id="KW-0406">Ion transport</keyword>
<dbReference type="PANTHER" id="PTHR32361:SF28">
    <property type="entry name" value="FRP1P"/>
    <property type="match status" value="1"/>
</dbReference>
<evidence type="ECO:0000313" key="13">
    <source>
        <dbReference type="Proteomes" id="UP000078544"/>
    </source>
</evidence>
<dbReference type="Proteomes" id="UP000078544">
    <property type="component" value="Unassembled WGS sequence"/>
</dbReference>
<dbReference type="PROSITE" id="PS51384">
    <property type="entry name" value="FAD_FR"/>
    <property type="match status" value="1"/>
</dbReference>
<keyword evidence="6" id="KW-0560">Oxidoreductase</keyword>
<keyword evidence="4 10" id="KW-0812">Transmembrane</keyword>
<dbReference type="Pfam" id="PF01794">
    <property type="entry name" value="Ferric_reduct"/>
    <property type="match status" value="1"/>
</dbReference>
<sequence length="602" mass="66862">MGWPYEIRPLSKEEVLLRRHALDWYACVAHYSALAPAVVFLLYRIVRHLAARIGRGSASSIGKQARYTAVPASPVAKAHQQTSSGKLDARWRQVAWWLGDDLYFAGAHWGQRDEWLLAVIWTAWLLLLSVAGTGTDYFHVTKRFGTIAVSQLPIQYLLSLKNLNPYAWVFQSSHEHVNRYHRVLGRIIYGLLLVHLVLYNAYFLVAGIWLKRVFEFVVLCGLLASLGFHALTATAMRSVRAYSYRLFFVVHVVVTLALPVLLFFHASSARLYLVESLVVFLVDLAVRRITTINAASTLETIPGTDLVRITSAIPSNRIADFRAVPGLHLYLSVPPSTRASAPSPSFYGLSIYDLLYNPFTVAAVDDKENTVTFVARVRQGPMTKTLIDLSSQSVTASRQFDLAIMGPYGTMASHFNDLLVWGPSKILLISGGVGATFTLPVYQALQAECGPAKVQLIWALRSAGDATWAVTHNTSSSSSSSTGGKSVLDDPNIQLFLTGDMGVPRERNNTSNNAAGMEMSQLSSSSTSGDRRRQETRIAAVQNHKRPDIAKIVDDTFRHGLDDSVAILVCGPVEMTRQVRQRARSWVMKGRRVWWHGETFGW</sequence>
<evidence type="ECO:0000259" key="11">
    <source>
        <dbReference type="PROSITE" id="PS51384"/>
    </source>
</evidence>
<dbReference type="InterPro" id="IPR039261">
    <property type="entry name" value="FNR_nucleotide-bd"/>
</dbReference>
<dbReference type="PANTHER" id="PTHR32361">
    <property type="entry name" value="FERRIC/CUPRIC REDUCTASE TRANSMEMBRANE COMPONENT"/>
    <property type="match status" value="1"/>
</dbReference>
<dbReference type="Gene3D" id="3.40.50.80">
    <property type="entry name" value="Nucleotide-binding domain of ferredoxin-NADP reductase (FNR) module"/>
    <property type="match status" value="1"/>
</dbReference>
<dbReference type="InterPro" id="IPR013121">
    <property type="entry name" value="Fe_red_NAD-bd_6"/>
</dbReference>
<feature type="transmembrane region" description="Helical" evidence="10">
    <location>
        <begin position="216"/>
        <end position="234"/>
    </location>
</feature>
<evidence type="ECO:0000256" key="5">
    <source>
        <dbReference type="ARBA" id="ARBA00022989"/>
    </source>
</evidence>
<evidence type="ECO:0000256" key="6">
    <source>
        <dbReference type="ARBA" id="ARBA00023002"/>
    </source>
</evidence>
<comment type="caution">
    <text evidence="12">The sequence shown here is derived from an EMBL/GenBank/DDBJ whole genome shotgun (WGS) entry which is preliminary data.</text>
</comment>
<accession>A0A168AV82</accession>
<feature type="transmembrane region" description="Helical" evidence="10">
    <location>
        <begin position="21"/>
        <end position="43"/>
    </location>
</feature>
<dbReference type="GO" id="GO:0005886">
    <property type="term" value="C:plasma membrane"/>
    <property type="evidence" value="ECO:0007669"/>
    <property type="project" value="TreeGrafter"/>
</dbReference>
<protein>
    <submittedName>
        <fullName evidence="12">Flavoprotein transmembrane component</fullName>
    </submittedName>
</protein>
<feature type="transmembrane region" description="Helical" evidence="10">
    <location>
        <begin position="187"/>
        <end position="210"/>
    </location>
</feature>
<dbReference type="GO" id="GO:0015677">
    <property type="term" value="P:copper ion import"/>
    <property type="evidence" value="ECO:0007669"/>
    <property type="project" value="TreeGrafter"/>
</dbReference>
<evidence type="ECO:0000256" key="9">
    <source>
        <dbReference type="SAM" id="MobiDB-lite"/>
    </source>
</evidence>
<dbReference type="InterPro" id="IPR013130">
    <property type="entry name" value="Fe3_Rdtase_TM_dom"/>
</dbReference>
<dbReference type="SUPFAM" id="SSF52343">
    <property type="entry name" value="Ferredoxin reductase-like, C-terminal NADP-linked domain"/>
    <property type="match status" value="1"/>
</dbReference>
<dbReference type="InterPro" id="IPR051410">
    <property type="entry name" value="Ferric/Cupric_Reductase"/>
</dbReference>
<dbReference type="SFLD" id="SFLDG01168">
    <property type="entry name" value="Ferric_reductase_subgroup_(FRE"/>
    <property type="match status" value="1"/>
</dbReference>
<dbReference type="SFLD" id="SFLDS00052">
    <property type="entry name" value="Ferric_Reductase_Domain"/>
    <property type="match status" value="1"/>
</dbReference>
<keyword evidence="8 10" id="KW-0472">Membrane</keyword>
<evidence type="ECO:0000256" key="2">
    <source>
        <dbReference type="ARBA" id="ARBA00006278"/>
    </source>
</evidence>
<organism evidence="12 13">
    <name type="scientific">Moelleriella libera RCEF 2490</name>
    <dbReference type="NCBI Taxonomy" id="1081109"/>
    <lineage>
        <taxon>Eukaryota</taxon>
        <taxon>Fungi</taxon>
        <taxon>Dikarya</taxon>
        <taxon>Ascomycota</taxon>
        <taxon>Pezizomycotina</taxon>
        <taxon>Sordariomycetes</taxon>
        <taxon>Hypocreomycetidae</taxon>
        <taxon>Hypocreales</taxon>
        <taxon>Clavicipitaceae</taxon>
        <taxon>Moelleriella</taxon>
    </lineage>
</organism>
<keyword evidence="3" id="KW-0813">Transport</keyword>
<keyword evidence="13" id="KW-1185">Reference proteome</keyword>
<feature type="transmembrane region" description="Helical" evidence="10">
    <location>
        <begin position="246"/>
        <end position="264"/>
    </location>
</feature>
<dbReference type="GO" id="GO:0006879">
    <property type="term" value="P:intracellular iron ion homeostasis"/>
    <property type="evidence" value="ECO:0007669"/>
    <property type="project" value="TreeGrafter"/>
</dbReference>
<evidence type="ECO:0000256" key="3">
    <source>
        <dbReference type="ARBA" id="ARBA00022448"/>
    </source>
</evidence>
<evidence type="ECO:0000256" key="7">
    <source>
        <dbReference type="ARBA" id="ARBA00023065"/>
    </source>
</evidence>
<dbReference type="GO" id="GO:0000293">
    <property type="term" value="F:ferric-chelate reductase activity"/>
    <property type="evidence" value="ECO:0007669"/>
    <property type="project" value="TreeGrafter"/>
</dbReference>
<evidence type="ECO:0000256" key="10">
    <source>
        <dbReference type="SAM" id="Phobius"/>
    </source>
</evidence>
<dbReference type="EMBL" id="AZGY01000011">
    <property type="protein sequence ID" value="KZZ94407.1"/>
    <property type="molecule type" value="Genomic_DNA"/>
</dbReference>
<dbReference type="AlphaFoldDB" id="A0A168AV82"/>
<feature type="domain" description="FAD-binding FR-type" evidence="11">
    <location>
        <begin position="285"/>
        <end position="414"/>
    </location>
</feature>
<dbReference type="OrthoDB" id="10006946at2759"/>
<reference evidence="12 13" key="1">
    <citation type="journal article" date="2016" name="Genome Biol. Evol.">
        <title>Divergent and convergent evolution of fungal pathogenicity.</title>
        <authorList>
            <person name="Shang Y."/>
            <person name="Xiao G."/>
            <person name="Zheng P."/>
            <person name="Cen K."/>
            <person name="Zhan S."/>
            <person name="Wang C."/>
        </authorList>
    </citation>
    <scope>NUCLEOTIDE SEQUENCE [LARGE SCALE GENOMIC DNA]</scope>
    <source>
        <strain evidence="12 13">RCEF 2490</strain>
    </source>
</reference>
<dbReference type="STRING" id="1081109.A0A168AV82"/>
<name>A0A168AV82_9HYPO</name>
<evidence type="ECO:0000256" key="8">
    <source>
        <dbReference type="ARBA" id="ARBA00023136"/>
    </source>
</evidence>
<dbReference type="Pfam" id="PF08030">
    <property type="entry name" value="NAD_binding_6"/>
    <property type="match status" value="1"/>
</dbReference>
<evidence type="ECO:0000313" key="12">
    <source>
        <dbReference type="EMBL" id="KZZ94407.1"/>
    </source>
</evidence>
<dbReference type="GO" id="GO:0006826">
    <property type="term" value="P:iron ion transport"/>
    <property type="evidence" value="ECO:0007669"/>
    <property type="project" value="TreeGrafter"/>
</dbReference>
<keyword evidence="5 10" id="KW-1133">Transmembrane helix</keyword>
<dbReference type="InterPro" id="IPR017927">
    <property type="entry name" value="FAD-bd_FR_type"/>
</dbReference>
<gene>
    <name evidence="12" type="ORF">AAL_05374</name>
</gene>
<proteinExistence type="inferred from homology"/>
<evidence type="ECO:0000256" key="1">
    <source>
        <dbReference type="ARBA" id="ARBA00004141"/>
    </source>
</evidence>
<feature type="region of interest" description="Disordered" evidence="9">
    <location>
        <begin position="502"/>
        <end position="535"/>
    </location>
</feature>